<evidence type="ECO:0000259" key="2">
    <source>
        <dbReference type="Pfam" id="PF02481"/>
    </source>
</evidence>
<dbReference type="Pfam" id="PF02481">
    <property type="entry name" value="DNA_processg_A"/>
    <property type="match status" value="1"/>
</dbReference>
<feature type="domain" description="Smf/DprA SLOG" evidence="2">
    <location>
        <begin position="85"/>
        <end position="266"/>
    </location>
</feature>
<protein>
    <submittedName>
        <fullName evidence="3">DNA-processing protein DprA</fullName>
    </submittedName>
</protein>
<dbReference type="EMBL" id="JADIMP010000024">
    <property type="protein sequence ID" value="MBO8441075.1"/>
    <property type="molecule type" value="Genomic_DNA"/>
</dbReference>
<dbReference type="InterPro" id="IPR057666">
    <property type="entry name" value="DrpA_SLOG"/>
</dbReference>
<dbReference type="Proteomes" id="UP000823614">
    <property type="component" value="Unassembled WGS sequence"/>
</dbReference>
<reference evidence="3" key="2">
    <citation type="journal article" date="2021" name="PeerJ">
        <title>Extensive microbial diversity within the chicken gut microbiome revealed by metagenomics and culture.</title>
        <authorList>
            <person name="Gilroy R."/>
            <person name="Ravi A."/>
            <person name="Getino M."/>
            <person name="Pursley I."/>
            <person name="Horton D.L."/>
            <person name="Alikhan N.F."/>
            <person name="Baker D."/>
            <person name="Gharbi K."/>
            <person name="Hall N."/>
            <person name="Watson M."/>
            <person name="Adriaenssens E.M."/>
            <person name="Foster-Nyarko E."/>
            <person name="Jarju S."/>
            <person name="Secka A."/>
            <person name="Antonio M."/>
            <person name="Oren A."/>
            <person name="Chaudhuri R.R."/>
            <person name="La Ragione R."/>
            <person name="Hildebrand F."/>
            <person name="Pallen M.J."/>
        </authorList>
    </citation>
    <scope>NUCLEOTIDE SEQUENCE</scope>
    <source>
        <strain evidence="3">C6-149</strain>
    </source>
</reference>
<comment type="similarity">
    <text evidence="1">Belongs to the DprA/Smf family.</text>
</comment>
<dbReference type="PANTHER" id="PTHR43022">
    <property type="entry name" value="PROTEIN SMF"/>
    <property type="match status" value="1"/>
</dbReference>
<organism evidence="3 4">
    <name type="scientific">Candidatus Gallilactobacillus intestinavium</name>
    <dbReference type="NCBI Taxonomy" id="2840838"/>
    <lineage>
        <taxon>Bacteria</taxon>
        <taxon>Bacillati</taxon>
        <taxon>Bacillota</taxon>
        <taxon>Bacilli</taxon>
        <taxon>Lactobacillales</taxon>
        <taxon>Lactobacillaceae</taxon>
        <taxon>Lactobacillaceae incertae sedis</taxon>
        <taxon>Candidatus Gallilactobacillus</taxon>
    </lineage>
</organism>
<evidence type="ECO:0000313" key="4">
    <source>
        <dbReference type="Proteomes" id="UP000823614"/>
    </source>
</evidence>
<dbReference type="Gene3D" id="3.40.50.450">
    <property type="match status" value="1"/>
</dbReference>
<dbReference type="SUPFAM" id="SSF102405">
    <property type="entry name" value="MCP/YpsA-like"/>
    <property type="match status" value="1"/>
</dbReference>
<dbReference type="GO" id="GO:0009294">
    <property type="term" value="P:DNA-mediated transformation"/>
    <property type="evidence" value="ECO:0007669"/>
    <property type="project" value="InterPro"/>
</dbReference>
<gene>
    <name evidence="3" type="ORF">IAA89_01295</name>
</gene>
<proteinExistence type="inferred from homology"/>
<reference evidence="3" key="1">
    <citation type="submission" date="2020-10" db="EMBL/GenBank/DDBJ databases">
        <authorList>
            <person name="Gilroy R."/>
        </authorList>
    </citation>
    <scope>NUCLEOTIDE SEQUENCE</scope>
    <source>
        <strain evidence="3">C6-149</strain>
    </source>
</reference>
<sequence>MDSIEYSSLILALQMIKGVGPKTARQILIQFKGEDLQKSDWLIRCHSSVIHKKVINGDLTGADWLKAKEVAKESIKKSLDAGITVINFKDAAYPKNMSYLNNFPLILYVKGNLDLLNQKSVGFIGTRRPTKIGEMMSRRMAKKFAEDGYVIVSGLSVGTNTAAHLGALDVNDGKTIAILGESLEQPIYPKENTKLADEILSRGGALVSTFRYGTMVKRQFLAARDEWESGMSDGLVVVETDQNGKTEMALQHALKQHRKVGMLDHTQCAKITDVTKIEEAINNQKFIKLGRALPLWSEDSLMNFEQQIDRARKKRLSDKSILFNQKGNNQINLF</sequence>
<dbReference type="PANTHER" id="PTHR43022:SF1">
    <property type="entry name" value="PROTEIN SMF"/>
    <property type="match status" value="1"/>
</dbReference>
<dbReference type="InterPro" id="IPR003488">
    <property type="entry name" value="DprA"/>
</dbReference>
<comment type="caution">
    <text evidence="3">The sequence shown here is derived from an EMBL/GenBank/DDBJ whole genome shotgun (WGS) entry which is preliminary data.</text>
</comment>
<dbReference type="AlphaFoldDB" id="A0A9D9H4S7"/>
<accession>A0A9D9H4S7</accession>
<name>A0A9D9H4S7_9LACO</name>
<evidence type="ECO:0000256" key="1">
    <source>
        <dbReference type="ARBA" id="ARBA00006525"/>
    </source>
</evidence>
<evidence type="ECO:0000313" key="3">
    <source>
        <dbReference type="EMBL" id="MBO8441075.1"/>
    </source>
</evidence>